<keyword evidence="2 4" id="KW-0808">Transferase</keyword>
<comment type="similarity">
    <text evidence="4">Belongs to the class I-like SAM-binding methyltransferase superfamily. C5-methyltransferase family.</text>
</comment>
<dbReference type="PANTHER" id="PTHR46098:SF1">
    <property type="entry name" value="TRNA (CYTOSINE(38)-C(5))-METHYLTRANSFERASE"/>
    <property type="match status" value="1"/>
</dbReference>
<feature type="active site" evidence="4">
    <location>
        <position position="82"/>
    </location>
</feature>
<dbReference type="GO" id="GO:0005634">
    <property type="term" value="C:nucleus"/>
    <property type="evidence" value="ECO:0007669"/>
    <property type="project" value="TreeGrafter"/>
</dbReference>
<evidence type="ECO:0000256" key="4">
    <source>
        <dbReference type="PROSITE-ProRule" id="PRU01016"/>
    </source>
</evidence>
<dbReference type="PANTHER" id="PTHR46098">
    <property type="entry name" value="TRNA (CYTOSINE(38)-C(5))-METHYLTRANSFERASE"/>
    <property type="match status" value="1"/>
</dbReference>
<keyword evidence="1 4" id="KW-0489">Methyltransferase</keyword>
<evidence type="ECO:0008006" key="7">
    <source>
        <dbReference type="Google" id="ProtNLM"/>
    </source>
</evidence>
<dbReference type="Pfam" id="PF00145">
    <property type="entry name" value="DNA_methylase"/>
    <property type="match status" value="1"/>
</dbReference>
<protein>
    <recommendedName>
        <fullName evidence="7">S-adenosyl-L-methionine-dependent methyltransferase</fullName>
    </recommendedName>
</protein>
<evidence type="ECO:0000256" key="2">
    <source>
        <dbReference type="ARBA" id="ARBA00022679"/>
    </source>
</evidence>
<keyword evidence="6" id="KW-1185">Reference proteome</keyword>
<dbReference type="GO" id="GO:0008168">
    <property type="term" value="F:methyltransferase activity"/>
    <property type="evidence" value="ECO:0007669"/>
    <property type="project" value="UniProtKB-KW"/>
</dbReference>
<proteinExistence type="inferred from homology"/>
<dbReference type="InterPro" id="IPR050750">
    <property type="entry name" value="C5-MTase"/>
</dbReference>
<dbReference type="EMBL" id="JALJOR010000009">
    <property type="protein sequence ID" value="KAK9811898.1"/>
    <property type="molecule type" value="Genomic_DNA"/>
</dbReference>
<dbReference type="Proteomes" id="UP001489004">
    <property type="component" value="Unassembled WGS sequence"/>
</dbReference>
<dbReference type="Gene3D" id="3.90.120.10">
    <property type="entry name" value="DNA Methylase, subunit A, domain 2"/>
    <property type="match status" value="1"/>
</dbReference>
<evidence type="ECO:0000256" key="1">
    <source>
        <dbReference type="ARBA" id="ARBA00022603"/>
    </source>
</evidence>
<keyword evidence="3 4" id="KW-0949">S-adenosyl-L-methionine</keyword>
<dbReference type="GO" id="GO:0032259">
    <property type="term" value="P:methylation"/>
    <property type="evidence" value="ECO:0007669"/>
    <property type="project" value="UniProtKB-KW"/>
</dbReference>
<dbReference type="PRINTS" id="PR00105">
    <property type="entry name" value="C5METTRFRASE"/>
</dbReference>
<reference evidence="5 6" key="1">
    <citation type="journal article" date="2024" name="Nat. Commun.">
        <title>Phylogenomics reveals the evolutionary origins of lichenization in chlorophyte algae.</title>
        <authorList>
            <person name="Puginier C."/>
            <person name="Libourel C."/>
            <person name="Otte J."/>
            <person name="Skaloud P."/>
            <person name="Haon M."/>
            <person name="Grisel S."/>
            <person name="Petersen M."/>
            <person name="Berrin J.G."/>
            <person name="Delaux P.M."/>
            <person name="Dal Grande F."/>
            <person name="Keller J."/>
        </authorList>
    </citation>
    <scope>NUCLEOTIDE SEQUENCE [LARGE SCALE GENOMIC DNA]</scope>
    <source>
        <strain evidence="5 6">SAG 2043</strain>
    </source>
</reference>
<organism evidence="5 6">
    <name type="scientific">[Myrmecia] bisecta</name>
    <dbReference type="NCBI Taxonomy" id="41462"/>
    <lineage>
        <taxon>Eukaryota</taxon>
        <taxon>Viridiplantae</taxon>
        <taxon>Chlorophyta</taxon>
        <taxon>core chlorophytes</taxon>
        <taxon>Trebouxiophyceae</taxon>
        <taxon>Trebouxiales</taxon>
        <taxon>Trebouxiaceae</taxon>
        <taxon>Myrmecia</taxon>
    </lineage>
</organism>
<dbReference type="InterPro" id="IPR001525">
    <property type="entry name" value="C5_MeTfrase"/>
</dbReference>
<evidence type="ECO:0000313" key="5">
    <source>
        <dbReference type="EMBL" id="KAK9811898.1"/>
    </source>
</evidence>
<accession>A0AAW1PUQ3</accession>
<evidence type="ECO:0000256" key="3">
    <source>
        <dbReference type="ARBA" id="ARBA00022691"/>
    </source>
</evidence>
<name>A0AAW1PUQ3_9CHLO</name>
<dbReference type="SUPFAM" id="SSF53335">
    <property type="entry name" value="S-adenosyl-L-methionine-dependent methyltransferases"/>
    <property type="match status" value="1"/>
</dbReference>
<gene>
    <name evidence="5" type="ORF">WJX72_012065</name>
</gene>
<dbReference type="PROSITE" id="PS51679">
    <property type="entry name" value="SAM_MT_C5"/>
    <property type="match status" value="1"/>
</dbReference>
<comment type="caution">
    <text evidence="5">The sequence shown here is derived from an EMBL/GenBank/DDBJ whole genome shotgun (WGS) entry which is preliminary data.</text>
</comment>
<evidence type="ECO:0000313" key="6">
    <source>
        <dbReference type="Proteomes" id="UP001489004"/>
    </source>
</evidence>
<dbReference type="Gene3D" id="3.40.50.150">
    <property type="entry name" value="Vaccinia Virus protein VP39"/>
    <property type="match status" value="1"/>
</dbReference>
<sequence>MHVPGVPLRALEFYSGIGGMHYALRSVLPDAQVMAAFDINDVANAVYAHNFGLQPQQANLQKVSANVLDSFKAQLWMLAPPCQPYTRRGLRQDADDRRAGSFMRLIELLPILQHAPEYLLVENVVGFEASRTRSQLWGALSRFGYDMQEFILSPLQLRVPYSRPRYFALARKRPANGQPSFPAFVPAVAESKPLLCDPLDLLRTSSGGPLPQQQLPESISMQSSAVPADNVAVDQRPNAAQGTVAGSGRTPDTSAAHIQPLARFLATDPEAEGVRLIGGQEELMQDNAGGRLGTVPPEEYKRAGPRSQAVAKAKAEGHGHWGEVFDIVTADSRRCNCFTKTYSRYSKGSGSVIATRNLHTIKM</sequence>
<dbReference type="InterPro" id="IPR029063">
    <property type="entry name" value="SAM-dependent_MTases_sf"/>
</dbReference>
<dbReference type="AlphaFoldDB" id="A0AAW1PUQ3"/>